<gene>
    <name evidence="2" type="ORF">SAMN04488526_2989</name>
</gene>
<proteinExistence type="predicted"/>
<name>A0A1H7R9B0_9RHOB</name>
<feature type="compositionally biased region" description="Pro residues" evidence="1">
    <location>
        <begin position="218"/>
        <end position="233"/>
    </location>
</feature>
<keyword evidence="3" id="KW-1185">Reference proteome</keyword>
<feature type="compositionally biased region" description="Low complexity" evidence="1">
    <location>
        <begin position="280"/>
        <end position="321"/>
    </location>
</feature>
<dbReference type="OrthoDB" id="7870459at2"/>
<dbReference type="AlphaFoldDB" id="A0A1H7R9B0"/>
<feature type="region of interest" description="Disordered" evidence="1">
    <location>
        <begin position="860"/>
        <end position="943"/>
    </location>
</feature>
<dbReference type="STRING" id="188906.SAMN04488526_2989"/>
<organism evidence="2 3">
    <name type="scientific">Jannaschia helgolandensis</name>
    <dbReference type="NCBI Taxonomy" id="188906"/>
    <lineage>
        <taxon>Bacteria</taxon>
        <taxon>Pseudomonadati</taxon>
        <taxon>Pseudomonadota</taxon>
        <taxon>Alphaproteobacteria</taxon>
        <taxon>Rhodobacterales</taxon>
        <taxon>Roseobacteraceae</taxon>
        <taxon>Jannaschia</taxon>
    </lineage>
</organism>
<feature type="compositionally biased region" description="Basic and acidic residues" evidence="1">
    <location>
        <begin position="883"/>
        <end position="899"/>
    </location>
</feature>
<feature type="compositionally biased region" description="Basic and acidic residues" evidence="1">
    <location>
        <begin position="205"/>
        <end position="215"/>
    </location>
</feature>
<sequence>MTPLIALDLSLDGIAILSRSEGGVWWREGIVRLDVPDMGDALTRMRRRCAARVGENFTSVLIIPDSQLLFTSLERDDRDPKVTIRALLRGRTPYEVEDLTFDFIQKGDRLQVAVVALETLLEAENFAAKFGFRPVALIGAPKDATYPGLPDFGPTGIAAEILNGEKLILDLGDEITVVPAPDAPDMPEEPEAETFGEALAAVKASDADDRSKPSAEDPVPPKVAAPTFPPSAPMPSSAPVAPPRARAEPVPSVRAVPPPPIGSAPDLSDQGPQDTAAVLPEPDVTVPEVPTIPEAKPADVTPPTLVTPAAASAPSSPKVSTESVSDTPGSEETDRAPTENIPDSLDDAYVFTRAPADQRKPATKGPTFSTQRKPLSAAEQSKKPHLARITPRLSGPTAVTDRNTLADAADQSKPANVSAASFLSADKGDDDLTSATGDTPTSAPPQPTSPAKASTSYDQPRPKARNSLADRLRRQPKSPRPAPSASATTDETVAMTLPGLARENAAQPAGKSGLGMGLVLTLVLLGLMALIAAWSVLFQPGDAVPEVADDALTKLEDSASATLIPDATPEASPERAPDTDVALLLPDSSSATRSAGGSVASPVPDLVTPPLPIPGASPEEMDEAGLIDAPDDVGLSENQTDVAGADGTFETPGAFDTVTALPDAPQAQDPEDIYVASIDPAVRVGDAVALPQSAPPADTFSPQTVPAPAGTEFPTATNGLVVASAKGTLAPGGYTVVSGRPQVFPVPRPQTSAAQVATRSAEDEAQRVVLLRTRPTQRPNDAEERVERVLFNGMTQAELTRVQPRQRPASIIAASAAQSETQAAATARAASEAAAAVAASDEQNAAVQAAAAAAAASLANRSSAAPTSRLALAESNRPRTRPRSVEREAAQIVTQRREQATVASASTSSATAAPQATSRAPAAQASSTRQTIRSAGGSVARAATQSNAIHLREINLIGIYGRPTDRRALVRMSNGRYVKVKVGDRLDRGRVTAIGESELSYQKRGRNIVLRMPRV</sequence>
<reference evidence="2 3" key="1">
    <citation type="submission" date="2016-10" db="EMBL/GenBank/DDBJ databases">
        <authorList>
            <person name="de Groot N.N."/>
        </authorList>
    </citation>
    <scope>NUCLEOTIDE SEQUENCE [LARGE SCALE GENOMIC DNA]</scope>
    <source>
        <strain evidence="2 3">DSM 14858</strain>
    </source>
</reference>
<evidence type="ECO:0000313" key="3">
    <source>
        <dbReference type="Proteomes" id="UP000199283"/>
    </source>
</evidence>
<feature type="region of interest" description="Disordered" evidence="1">
    <location>
        <begin position="588"/>
        <end position="609"/>
    </location>
</feature>
<dbReference type="RefSeq" id="WP_092764157.1">
    <property type="nucleotide sequence ID" value="NZ_FNZQ01000006.1"/>
</dbReference>
<protein>
    <recommendedName>
        <fullName evidence="4">Type IV pilus biogenesis protein PilP</fullName>
    </recommendedName>
</protein>
<feature type="compositionally biased region" description="Low complexity" evidence="1">
    <location>
        <begin position="900"/>
        <end position="931"/>
    </location>
</feature>
<evidence type="ECO:0000313" key="2">
    <source>
        <dbReference type="EMBL" id="SEL56712.1"/>
    </source>
</evidence>
<evidence type="ECO:0000256" key="1">
    <source>
        <dbReference type="SAM" id="MobiDB-lite"/>
    </source>
</evidence>
<dbReference type="EMBL" id="FNZQ01000006">
    <property type="protein sequence ID" value="SEL56712.1"/>
    <property type="molecule type" value="Genomic_DNA"/>
</dbReference>
<accession>A0A1H7R9B0</accession>
<evidence type="ECO:0008006" key="4">
    <source>
        <dbReference type="Google" id="ProtNLM"/>
    </source>
</evidence>
<feature type="region of interest" description="Disordered" evidence="1">
    <location>
        <begin position="203"/>
        <end position="491"/>
    </location>
</feature>
<dbReference type="Proteomes" id="UP000199283">
    <property type="component" value="Unassembled WGS sequence"/>
</dbReference>